<feature type="region of interest" description="Disordered" evidence="5">
    <location>
        <begin position="437"/>
        <end position="478"/>
    </location>
</feature>
<reference evidence="9 10" key="1">
    <citation type="journal article" date="2020" name="ISME J.">
        <title>Uncovering the hidden diversity of litter-decomposition mechanisms in mushroom-forming fungi.</title>
        <authorList>
            <person name="Floudas D."/>
            <person name="Bentzer J."/>
            <person name="Ahren D."/>
            <person name="Johansson T."/>
            <person name="Persson P."/>
            <person name="Tunlid A."/>
        </authorList>
    </citation>
    <scope>NUCLEOTIDE SEQUENCE [LARGE SCALE GENOMIC DNA]</scope>
    <source>
        <strain evidence="9 10">CBS 175.51</strain>
    </source>
</reference>
<dbReference type="OrthoDB" id="28357at2759"/>
<dbReference type="PROSITE" id="PS50009">
    <property type="entry name" value="RASGEF_CAT"/>
    <property type="match status" value="1"/>
</dbReference>
<evidence type="ECO:0000259" key="7">
    <source>
        <dbReference type="PROSITE" id="PS50009"/>
    </source>
</evidence>
<dbReference type="InterPro" id="IPR023578">
    <property type="entry name" value="Ras_GEF_dom_sf"/>
</dbReference>
<feature type="region of interest" description="Disordered" evidence="5">
    <location>
        <begin position="184"/>
        <end position="215"/>
    </location>
</feature>
<feature type="domain" description="SH3" evidence="6">
    <location>
        <begin position="96"/>
        <end position="157"/>
    </location>
</feature>
<feature type="compositionally biased region" description="Low complexity" evidence="5">
    <location>
        <begin position="198"/>
        <end position="208"/>
    </location>
</feature>
<feature type="region of interest" description="Disordered" evidence="5">
    <location>
        <begin position="1"/>
        <end position="68"/>
    </location>
</feature>
<dbReference type="CDD" id="cd00155">
    <property type="entry name" value="RasGEF"/>
    <property type="match status" value="1"/>
</dbReference>
<evidence type="ECO:0000256" key="5">
    <source>
        <dbReference type="SAM" id="MobiDB-lite"/>
    </source>
</evidence>
<dbReference type="Gene3D" id="2.30.30.40">
    <property type="entry name" value="SH3 Domains"/>
    <property type="match status" value="1"/>
</dbReference>
<feature type="compositionally biased region" description="Basic and acidic residues" evidence="5">
    <location>
        <begin position="777"/>
        <end position="791"/>
    </location>
</feature>
<dbReference type="InterPro" id="IPR008937">
    <property type="entry name" value="Ras-like_GEF"/>
</dbReference>
<dbReference type="Pfam" id="PF00618">
    <property type="entry name" value="RasGEF_N"/>
    <property type="match status" value="1"/>
</dbReference>
<dbReference type="InterPro" id="IPR036028">
    <property type="entry name" value="SH3-like_dom_sf"/>
</dbReference>
<evidence type="ECO:0000256" key="4">
    <source>
        <dbReference type="PROSITE-ProRule" id="PRU00192"/>
    </source>
</evidence>
<keyword evidence="1 4" id="KW-0728">SH3 domain</keyword>
<dbReference type="PANTHER" id="PTHR23113">
    <property type="entry name" value="GUANINE NUCLEOTIDE EXCHANGE FACTOR"/>
    <property type="match status" value="1"/>
</dbReference>
<evidence type="ECO:0000313" key="10">
    <source>
        <dbReference type="Proteomes" id="UP000541558"/>
    </source>
</evidence>
<evidence type="ECO:0000259" key="6">
    <source>
        <dbReference type="PROSITE" id="PS50002"/>
    </source>
</evidence>
<dbReference type="Gene3D" id="1.10.840.10">
    <property type="entry name" value="Ras guanine-nucleotide exchange factors catalytic domain"/>
    <property type="match status" value="1"/>
</dbReference>
<dbReference type="Pfam" id="PF25006">
    <property type="entry name" value="DUF7783"/>
    <property type="match status" value="1"/>
</dbReference>
<keyword evidence="2 3" id="KW-0344">Guanine-nucleotide releasing factor</keyword>
<feature type="compositionally biased region" description="Polar residues" evidence="5">
    <location>
        <begin position="710"/>
        <end position="732"/>
    </location>
</feature>
<dbReference type="SUPFAM" id="SSF48366">
    <property type="entry name" value="Ras GEF"/>
    <property type="match status" value="1"/>
</dbReference>
<dbReference type="PRINTS" id="PR00452">
    <property type="entry name" value="SH3DOMAIN"/>
</dbReference>
<dbReference type="PROSITE" id="PS50002">
    <property type="entry name" value="SH3"/>
    <property type="match status" value="1"/>
</dbReference>
<dbReference type="SMART" id="SM00326">
    <property type="entry name" value="SH3"/>
    <property type="match status" value="1"/>
</dbReference>
<feature type="domain" description="Ras-GEF" evidence="7">
    <location>
        <begin position="1034"/>
        <end position="1272"/>
    </location>
</feature>
<dbReference type="SUPFAM" id="SSF50044">
    <property type="entry name" value="SH3-domain"/>
    <property type="match status" value="1"/>
</dbReference>
<evidence type="ECO:0008006" key="11">
    <source>
        <dbReference type="Google" id="ProtNLM"/>
    </source>
</evidence>
<dbReference type="SMART" id="SM00229">
    <property type="entry name" value="RasGEFN"/>
    <property type="match status" value="1"/>
</dbReference>
<feature type="region of interest" description="Disordered" evidence="5">
    <location>
        <begin position="339"/>
        <end position="419"/>
    </location>
</feature>
<feature type="region of interest" description="Disordered" evidence="5">
    <location>
        <begin position="700"/>
        <end position="820"/>
    </location>
</feature>
<dbReference type="InterPro" id="IPR056685">
    <property type="entry name" value="DUF7783"/>
</dbReference>
<dbReference type="Gene3D" id="1.20.870.10">
    <property type="entry name" value="Son of sevenless (SoS) protein Chain: S domain 1"/>
    <property type="match status" value="1"/>
</dbReference>
<keyword evidence="10" id="KW-1185">Reference proteome</keyword>
<evidence type="ECO:0000313" key="9">
    <source>
        <dbReference type="EMBL" id="KAF5311597.1"/>
    </source>
</evidence>
<feature type="compositionally biased region" description="Basic and acidic residues" evidence="5">
    <location>
        <begin position="700"/>
        <end position="709"/>
    </location>
</feature>
<evidence type="ECO:0000256" key="2">
    <source>
        <dbReference type="ARBA" id="ARBA00022658"/>
    </source>
</evidence>
<dbReference type="PROSITE" id="PS50212">
    <property type="entry name" value="RASGEF_NTER"/>
    <property type="match status" value="1"/>
</dbReference>
<protein>
    <recommendedName>
        <fullName evidence="11">Ras GEF</fullName>
    </recommendedName>
</protein>
<dbReference type="GO" id="GO:0005085">
    <property type="term" value="F:guanyl-nucleotide exchange factor activity"/>
    <property type="evidence" value="ECO:0007669"/>
    <property type="project" value="UniProtKB-KW"/>
</dbReference>
<dbReference type="Pfam" id="PF07653">
    <property type="entry name" value="SH3_2"/>
    <property type="match status" value="1"/>
</dbReference>
<dbReference type="InterPro" id="IPR001895">
    <property type="entry name" value="RASGEF_cat_dom"/>
</dbReference>
<evidence type="ECO:0000256" key="3">
    <source>
        <dbReference type="PROSITE-ProRule" id="PRU00168"/>
    </source>
</evidence>
<dbReference type="InterPro" id="IPR000651">
    <property type="entry name" value="Ras-like_Gua-exchang_fac_N"/>
</dbReference>
<evidence type="ECO:0000256" key="1">
    <source>
        <dbReference type="ARBA" id="ARBA00022443"/>
    </source>
</evidence>
<feature type="compositionally biased region" description="Low complexity" evidence="5">
    <location>
        <begin position="42"/>
        <end position="61"/>
    </location>
</feature>
<dbReference type="InterPro" id="IPR019804">
    <property type="entry name" value="Ras_G-nucl-exch_fac_CS"/>
</dbReference>
<dbReference type="Pfam" id="PF00617">
    <property type="entry name" value="RasGEF"/>
    <property type="match status" value="1"/>
</dbReference>
<evidence type="ECO:0000259" key="8">
    <source>
        <dbReference type="PROSITE" id="PS50212"/>
    </source>
</evidence>
<dbReference type="InterPro" id="IPR001452">
    <property type="entry name" value="SH3_domain"/>
</dbReference>
<proteinExistence type="predicted"/>
<dbReference type="SMART" id="SM00147">
    <property type="entry name" value="RasGEF"/>
    <property type="match status" value="1"/>
</dbReference>
<sequence length="1557" mass="172450">MYSRLAIDTTTGTVAGPSSANPRYRRTPSPAGPKLPGRRVRSISNASSTSSLNIVSPLSSSTNGSQTSLLIPDAANETARARSRSASPGIEDTVRLGADYVLAMHDYSPTNGHATCLSFRAGQVIHVLNRDSSGWWDGELDNRRGWFPSNYVSSDIINLRDEEPLGPSFSPRHSHSNSAASATSWISSTSSLPRQTHSRTTSTSTTGSNDDENESYCPPLMVPLLHGLTLLQNAVRANRITHFQPSTACIISCVRSTLSATDTLDRGAPVLRIHTNLADERRRILTVLAQLVAQAKKASNDSVSEETQAEETAAMVRLAGQVFANVRRFLSVAAECGVELPDEPDPSTGLSIRSDDGEVDTPVPSTGRTPTQHQTLSSQQSNGATPMGRTRSQSDLRGRSLRSPIPYANPGSMSANPVLNGRMRQEQQYSSNRMIGRGHKYNQSTSSISSISSFSSQDSGASNPSSPAPFPNGPSSASQVLDALRHTHDQYLSTIAAFIGHAHSHSRTSHASSTGQLYDLVREIVELVCKLLTIVEAVMQHPDVPGHRIGSLKAAKEGLFNVTSSLAESVRLLTMSLPSSLSEEDEKKALLHSATSALKAGADCVASVKVCLTRSLGDRPFIVNLPNSTDLSQPFTPNKLNGANLGKLVQEQEQPIGTRINGYHLSGMDDEDLTIQAVTPSPAHRHYQKHHDQIPQPLRLQREGSESSEHSNFSDPSSRQQSVDTLATSVEEQYQPPKPPPKGLAPLRLTSHVPVEPDLGSPTSFVRSDDGTTWEGSIREHPAALRPGADHMHRRMHSQSHSAQSHDHDGLPPLPHDMPDFPQDPTTWMLSHDYSMEDVAYNNEGHLVGATMDALVEKMTPHDSLVDPAFSAVFFLTFRLFSSPTELVDAIINRYNLSPPHGITREDESLWQQQKGIPVRLRVSNFIKTWLDTYWRPGVDDPALPSLTAFTSQGLALLFPGPAQRIMDLLNMRRQSSDMTSPRGDRSRDPGMLINPPSMFSPTAQEIPRPTMTKTLLSALRKKEFASITVTDFDALELARQLTIMECDLYCAIQPNEILESGTEGAAPPVNVRAVSSLSTVITGWVAESILDELDLKKRTLLVKFFVKLSDRCVVLQNYSTSRSILAALDSSTISRLRQTWAGLPQKYKVQMEALRKLADHSRNYHEYRSRLRNTSPPAVPFLGLYLTDVTFCREGNPSHRPSPRNPAKKLINFNKYHKLARIVQDMQRFQVPYNLKGIPEVQEYLNVAFERARHHGDLQDLYRRSLLVEPKQPADSVPANEMRQLFNWATRSVGDEQRTVTPLIVQTEPEQSNDTVTRPKLRLEPESPTCEEECMHSIHSNIALVHNDFELAALTTPGEIAPKMGGFDRTGTSPFMALELVKSENGSVARLCRHDLESVIWGLAWYCDPEEFKADWTDPSQKQAFRARWAWMTMYWETDIPFYRAMLLCTSQRILQEWHPRPRSSGVYRVNDGEGEGEGSEAFKAFMSLVRKHIPDTLDAEITSKAEGRSDKDYLAIIAKYLLEPKNRYLSWKRMDWEVTENDVLPGDLVHSEVEG</sequence>
<organism evidence="9 10">
    <name type="scientific">Ephemerocybe angulata</name>
    <dbReference type="NCBI Taxonomy" id="980116"/>
    <lineage>
        <taxon>Eukaryota</taxon>
        <taxon>Fungi</taxon>
        <taxon>Dikarya</taxon>
        <taxon>Basidiomycota</taxon>
        <taxon>Agaricomycotina</taxon>
        <taxon>Agaricomycetes</taxon>
        <taxon>Agaricomycetidae</taxon>
        <taxon>Agaricales</taxon>
        <taxon>Agaricineae</taxon>
        <taxon>Psathyrellaceae</taxon>
        <taxon>Ephemerocybe</taxon>
    </lineage>
</organism>
<feature type="compositionally biased region" description="Polar residues" evidence="5">
    <location>
        <begin position="8"/>
        <end position="21"/>
    </location>
</feature>
<dbReference type="PANTHER" id="PTHR23113:SF354">
    <property type="entry name" value="BUD SITE SELECTION PROTEIN 5"/>
    <property type="match status" value="1"/>
</dbReference>
<dbReference type="GO" id="GO:0005886">
    <property type="term" value="C:plasma membrane"/>
    <property type="evidence" value="ECO:0007669"/>
    <property type="project" value="TreeGrafter"/>
</dbReference>
<dbReference type="CDD" id="cd11883">
    <property type="entry name" value="SH3_Sdc25"/>
    <property type="match status" value="1"/>
</dbReference>
<dbReference type="Proteomes" id="UP000541558">
    <property type="component" value="Unassembled WGS sequence"/>
</dbReference>
<dbReference type="CDD" id="cd06224">
    <property type="entry name" value="REM"/>
    <property type="match status" value="1"/>
</dbReference>
<dbReference type="InterPro" id="IPR036964">
    <property type="entry name" value="RASGEF_cat_dom_sf"/>
</dbReference>
<dbReference type="EMBL" id="JAACJK010000225">
    <property type="protein sequence ID" value="KAF5311597.1"/>
    <property type="molecule type" value="Genomic_DNA"/>
</dbReference>
<feature type="compositionally biased region" description="Low complexity" evidence="5">
    <location>
        <begin position="444"/>
        <end position="465"/>
    </location>
</feature>
<dbReference type="PROSITE" id="PS00720">
    <property type="entry name" value="RASGEF"/>
    <property type="match status" value="1"/>
</dbReference>
<gene>
    <name evidence="9" type="ORF">D9611_009426</name>
</gene>
<accession>A0A8H5AV47</accession>
<dbReference type="GO" id="GO:0007265">
    <property type="term" value="P:Ras protein signal transduction"/>
    <property type="evidence" value="ECO:0007669"/>
    <property type="project" value="TreeGrafter"/>
</dbReference>
<name>A0A8H5AV47_9AGAR</name>
<dbReference type="Pfam" id="PF17667">
    <property type="entry name" value="Pkinase_fungal"/>
    <property type="match status" value="1"/>
</dbReference>
<feature type="domain" description="N-terminal Ras-GEF" evidence="8">
    <location>
        <begin position="843"/>
        <end position="974"/>
    </location>
</feature>
<feature type="compositionally biased region" description="Polar residues" evidence="5">
    <location>
        <begin position="363"/>
        <end position="391"/>
    </location>
</feature>
<comment type="caution">
    <text evidence="9">The sequence shown here is derived from an EMBL/GenBank/DDBJ whole genome shotgun (WGS) entry which is preliminary data.</text>
</comment>
<dbReference type="InterPro" id="IPR040976">
    <property type="entry name" value="Pkinase_fungal"/>
</dbReference>